<dbReference type="EMBL" id="GEFM01007077">
    <property type="protein sequence ID" value="JAP68719.1"/>
    <property type="molecule type" value="mRNA"/>
</dbReference>
<name>A0A131XNT7_IXORI</name>
<feature type="non-terminal residue" evidence="1">
    <location>
        <position position="1"/>
    </location>
</feature>
<evidence type="ECO:0000313" key="1">
    <source>
        <dbReference type="EMBL" id="JAP68719.1"/>
    </source>
</evidence>
<organism evidence="1">
    <name type="scientific">Ixodes ricinus</name>
    <name type="common">Common tick</name>
    <name type="synonym">Acarus ricinus</name>
    <dbReference type="NCBI Taxonomy" id="34613"/>
    <lineage>
        <taxon>Eukaryota</taxon>
        <taxon>Metazoa</taxon>
        <taxon>Ecdysozoa</taxon>
        <taxon>Arthropoda</taxon>
        <taxon>Chelicerata</taxon>
        <taxon>Arachnida</taxon>
        <taxon>Acari</taxon>
        <taxon>Parasitiformes</taxon>
        <taxon>Ixodida</taxon>
        <taxon>Ixodoidea</taxon>
        <taxon>Ixodidae</taxon>
        <taxon>Ixodinae</taxon>
        <taxon>Ixodes</taxon>
    </lineage>
</organism>
<protein>
    <submittedName>
        <fullName evidence="1">Uncharacterized protein</fullName>
    </submittedName>
</protein>
<accession>A0A131XNT7</accession>
<proteinExistence type="evidence at transcript level"/>
<dbReference type="AlphaFoldDB" id="A0A131XNT7"/>
<sequence length="145" mass="16315">VFTFTCVAHNGAKIYNFGVVSDDIVHNTARALFALRTVEEWLEENIPIFTKRVHISDGKASHFINRFQLYETEKRQEGTKLFFNLRDTAKGACNGVWKVFKYQASLQDLRLSEVEIIGCADDFFRVIAPKVPGTVLLKSGAACLA</sequence>
<reference evidence="1" key="1">
    <citation type="submission" date="2016-02" db="EMBL/GenBank/DDBJ databases">
        <title>RNAseq analyses of the midgut from blood- or serum-fed Ixodes ricinus ticks.</title>
        <authorList>
            <person name="Perner J."/>
            <person name="Provaznik J."/>
            <person name="Schrenkova J."/>
            <person name="Urbanova V."/>
            <person name="Ribeiro J.M."/>
            <person name="Kopacek P."/>
        </authorList>
    </citation>
    <scope>NUCLEOTIDE SEQUENCE</scope>
    <source>
        <tissue evidence="1">Gut</tissue>
    </source>
</reference>